<dbReference type="InterPro" id="IPR011990">
    <property type="entry name" value="TPR-like_helical_dom_sf"/>
</dbReference>
<evidence type="ECO:0000313" key="7">
    <source>
        <dbReference type="EMBL" id="CAF2077106.1"/>
    </source>
</evidence>
<proteinExistence type="inferred from homology"/>
<feature type="repeat" description="TPR" evidence="4">
    <location>
        <begin position="203"/>
        <end position="236"/>
    </location>
</feature>
<feature type="region of interest" description="Disordered" evidence="5">
    <location>
        <begin position="362"/>
        <end position="401"/>
    </location>
</feature>
<evidence type="ECO:0000256" key="1">
    <source>
        <dbReference type="ARBA" id="ARBA00008175"/>
    </source>
</evidence>
<comment type="caution">
    <text evidence="7">The sequence shown here is derived from an EMBL/GenBank/DDBJ whole genome shotgun (WGS) entry which is preliminary data.</text>
</comment>
<dbReference type="SUPFAM" id="SSF48452">
    <property type="entry name" value="TPR-like"/>
    <property type="match status" value="1"/>
</dbReference>
<dbReference type="InterPro" id="IPR047150">
    <property type="entry name" value="SGT"/>
</dbReference>
<dbReference type="Pfam" id="PF13414">
    <property type="entry name" value="TPR_11"/>
    <property type="match status" value="1"/>
</dbReference>
<evidence type="ECO:0000256" key="5">
    <source>
        <dbReference type="SAM" id="MobiDB-lite"/>
    </source>
</evidence>
<evidence type="ECO:0000256" key="4">
    <source>
        <dbReference type="PROSITE-ProRule" id="PRU00339"/>
    </source>
</evidence>
<organism evidence="7 8">
    <name type="scientific">Rotaria magnacalcarata</name>
    <dbReference type="NCBI Taxonomy" id="392030"/>
    <lineage>
        <taxon>Eukaryota</taxon>
        <taxon>Metazoa</taxon>
        <taxon>Spiralia</taxon>
        <taxon>Gnathifera</taxon>
        <taxon>Rotifera</taxon>
        <taxon>Eurotatoria</taxon>
        <taxon>Bdelloidea</taxon>
        <taxon>Philodinida</taxon>
        <taxon>Philodinidae</taxon>
        <taxon>Rotaria</taxon>
    </lineage>
</organism>
<reference evidence="7" key="1">
    <citation type="submission" date="2021-02" db="EMBL/GenBank/DDBJ databases">
        <authorList>
            <person name="Nowell W R."/>
        </authorList>
    </citation>
    <scope>NUCLEOTIDE SEQUENCE</scope>
</reference>
<evidence type="ECO:0000256" key="3">
    <source>
        <dbReference type="ARBA" id="ARBA00022803"/>
    </source>
</evidence>
<dbReference type="InterPro" id="IPR032374">
    <property type="entry name" value="SGTA_dimer"/>
</dbReference>
<dbReference type="GO" id="GO:0072380">
    <property type="term" value="C:TRC complex"/>
    <property type="evidence" value="ECO:0007669"/>
    <property type="project" value="TreeGrafter"/>
</dbReference>
<dbReference type="EMBL" id="CAJNRE010008865">
    <property type="protein sequence ID" value="CAF2077106.1"/>
    <property type="molecule type" value="Genomic_DNA"/>
</dbReference>
<dbReference type="PANTHER" id="PTHR45831:SF2">
    <property type="entry name" value="LD24721P"/>
    <property type="match status" value="1"/>
</dbReference>
<dbReference type="Gene3D" id="1.25.40.10">
    <property type="entry name" value="Tetratricopeptide repeat domain"/>
    <property type="match status" value="1"/>
</dbReference>
<dbReference type="AlphaFoldDB" id="A0A816RRI3"/>
<keyword evidence="3 4" id="KW-0802">TPR repeat</keyword>
<dbReference type="SMART" id="SM00028">
    <property type="entry name" value="TPR"/>
    <property type="match status" value="3"/>
</dbReference>
<evidence type="ECO:0000313" key="8">
    <source>
        <dbReference type="Proteomes" id="UP000663824"/>
    </source>
</evidence>
<dbReference type="InterPro" id="IPR019734">
    <property type="entry name" value="TPR_rpt"/>
</dbReference>
<evidence type="ECO:0000256" key="2">
    <source>
        <dbReference type="ARBA" id="ARBA00022737"/>
    </source>
</evidence>
<feature type="repeat" description="TPR" evidence="4">
    <location>
        <begin position="135"/>
        <end position="168"/>
    </location>
</feature>
<dbReference type="PROSITE" id="PS50293">
    <property type="entry name" value="TPR_REGION"/>
    <property type="match status" value="1"/>
</dbReference>
<dbReference type="GO" id="GO:0060090">
    <property type="term" value="F:molecular adaptor activity"/>
    <property type="evidence" value="ECO:0007669"/>
    <property type="project" value="TreeGrafter"/>
</dbReference>
<dbReference type="Proteomes" id="UP000663824">
    <property type="component" value="Unassembled WGS sequence"/>
</dbReference>
<dbReference type="GO" id="GO:0016020">
    <property type="term" value="C:membrane"/>
    <property type="evidence" value="ECO:0007669"/>
    <property type="project" value="TreeGrafter"/>
</dbReference>
<keyword evidence="2" id="KW-0677">Repeat</keyword>
<accession>A0A816RRI3</accession>
<dbReference type="Gene3D" id="1.20.5.420">
    <property type="entry name" value="Immunoglobulin FC, subunit C"/>
    <property type="match status" value="2"/>
</dbReference>
<dbReference type="PROSITE" id="PS50005">
    <property type="entry name" value="TPR"/>
    <property type="match status" value="2"/>
</dbReference>
<name>A0A816RRI3_9BILA</name>
<feature type="domain" description="SGTA homodimerisation" evidence="6">
    <location>
        <begin position="38"/>
        <end position="83"/>
    </location>
</feature>
<dbReference type="Pfam" id="PF00515">
    <property type="entry name" value="TPR_1"/>
    <property type="match status" value="1"/>
</dbReference>
<comment type="similarity">
    <text evidence="1">Belongs to the SGT family.</text>
</comment>
<dbReference type="PANTHER" id="PTHR45831">
    <property type="entry name" value="LD24721P"/>
    <property type="match status" value="1"/>
</dbReference>
<feature type="compositionally biased region" description="Low complexity" evidence="5">
    <location>
        <begin position="382"/>
        <end position="394"/>
    </location>
</feature>
<gene>
    <name evidence="7" type="ORF">MBJ925_LOCUS17817</name>
</gene>
<protein>
    <recommendedName>
        <fullName evidence="6">SGTA homodimerisation domain-containing protein</fullName>
    </recommendedName>
</protein>
<sequence>MSQQEIDKQRLVYAILKFLEGEIQTETNNAERRESMEVYAILKFLEGEIQTETNNAERRESMEVAVQCLETAYDVSLANTQNESVYGPVIELLPLVTEISIATEAAQSISFTSWPHTSEQLPMSVPLTDDMRQQADKLKNEGNEFVKQEKYREALEAYNAAMKIDGNNAIYYCNRAAAHNKLNNNDQALSDCFRSIEIDPNYSKAYGRLGVIYLSLDKVHEALDAYKKAHALEPNNENYKQSIRICEERLVSMPGGATPPGGPNLQAMFGSLLGGMGGMSGPGVGAAAAGGPDMMSFFNNPSLMNMAMQFVQNPQVQGLMANLVTNLGAQEGGEVGLQTLLQTGQRMASELSANNPDLIESIRRNMGNREQPDGNTDGGPDGTSNGSSNPNNSSDQDKPSS</sequence>
<dbReference type="Pfam" id="PF16546">
    <property type="entry name" value="SGTA_dimer"/>
    <property type="match status" value="1"/>
</dbReference>
<dbReference type="GO" id="GO:0006620">
    <property type="term" value="P:post-translational protein targeting to endoplasmic reticulum membrane"/>
    <property type="evidence" value="ECO:0007669"/>
    <property type="project" value="TreeGrafter"/>
</dbReference>
<evidence type="ECO:0000259" key="6">
    <source>
        <dbReference type="Pfam" id="PF16546"/>
    </source>
</evidence>